<dbReference type="PROSITE" id="PS52040">
    <property type="entry name" value="TOPO_IIA"/>
    <property type="match status" value="2"/>
</dbReference>
<dbReference type="Gene3D" id="2.120.10.90">
    <property type="entry name" value="DNA gyrase/topoisomerase IV, subunit A, C-terminal"/>
    <property type="match status" value="1"/>
</dbReference>
<dbReference type="InterPro" id="IPR001878">
    <property type="entry name" value="Znf_CCHC"/>
</dbReference>
<feature type="region of interest" description="Disordered" evidence="12">
    <location>
        <begin position="312"/>
        <end position="339"/>
    </location>
</feature>
<feature type="compositionally biased region" description="Acidic residues" evidence="12">
    <location>
        <begin position="314"/>
        <end position="330"/>
    </location>
</feature>
<keyword evidence="5" id="KW-0547">Nucleotide-binding</keyword>
<dbReference type="SUPFAM" id="SSF57756">
    <property type="entry name" value="Retrovirus zinc finger-like domains"/>
    <property type="match status" value="1"/>
</dbReference>
<proteinExistence type="inferred from homology"/>
<dbReference type="InterPro" id="IPR002205">
    <property type="entry name" value="Topo_IIA_dom_A"/>
</dbReference>
<dbReference type="GO" id="GO:0006508">
    <property type="term" value="P:proteolysis"/>
    <property type="evidence" value="ECO:0007669"/>
    <property type="project" value="UniProtKB-KW"/>
</dbReference>
<keyword evidence="13" id="KW-0472">Membrane</keyword>
<keyword evidence="6" id="KW-0067">ATP-binding</keyword>
<dbReference type="SUPFAM" id="SSF101904">
    <property type="entry name" value="GyrA/ParC C-terminal domain-like"/>
    <property type="match status" value="1"/>
</dbReference>
<dbReference type="Gene3D" id="3.10.10.10">
    <property type="entry name" value="HIV Type 1 Reverse Transcriptase, subunit A, domain 1"/>
    <property type="match status" value="1"/>
</dbReference>
<evidence type="ECO:0000256" key="12">
    <source>
        <dbReference type="SAM" id="MobiDB-lite"/>
    </source>
</evidence>
<keyword evidence="7 11" id="KW-0799">Topoisomerase</keyword>
<dbReference type="GO" id="GO:0009330">
    <property type="term" value="C:DNA topoisomerase type II (double strand cut, ATP-hydrolyzing) complex"/>
    <property type="evidence" value="ECO:0007669"/>
    <property type="project" value="TreeGrafter"/>
</dbReference>
<evidence type="ECO:0000313" key="17">
    <source>
        <dbReference type="Proteomes" id="UP001234989"/>
    </source>
</evidence>
<dbReference type="GO" id="GO:0005737">
    <property type="term" value="C:cytoplasm"/>
    <property type="evidence" value="ECO:0007669"/>
    <property type="project" value="TreeGrafter"/>
</dbReference>
<comment type="caution">
    <text evidence="11">Lacks conserved residue(s) required for the propagation of feature annotation.</text>
</comment>
<dbReference type="InterPro" id="IPR050220">
    <property type="entry name" value="Type_II_DNA_Topoisomerases"/>
</dbReference>
<keyword evidence="4" id="KW-0378">Hydrolase</keyword>
<keyword evidence="10" id="KW-0862">Zinc</keyword>
<dbReference type="GO" id="GO:0008233">
    <property type="term" value="F:peptidase activity"/>
    <property type="evidence" value="ECO:0007669"/>
    <property type="project" value="UniProtKB-KW"/>
</dbReference>
<evidence type="ECO:0000256" key="13">
    <source>
        <dbReference type="SAM" id="Phobius"/>
    </source>
</evidence>
<evidence type="ECO:0000256" key="7">
    <source>
        <dbReference type="ARBA" id="ARBA00023029"/>
    </source>
</evidence>
<dbReference type="Pfam" id="PF24925">
    <property type="entry name" value="DUF7746"/>
    <property type="match status" value="1"/>
</dbReference>
<dbReference type="Pfam" id="PF03989">
    <property type="entry name" value="DNA_gyraseA_C"/>
    <property type="match status" value="6"/>
</dbReference>
<keyword evidence="13" id="KW-0812">Transmembrane</keyword>
<dbReference type="InterPro" id="IPR056648">
    <property type="entry name" value="DUF7746"/>
</dbReference>
<dbReference type="PANTHER" id="PTHR43493:SF5">
    <property type="entry name" value="DNA GYRASE SUBUNIT A, CHLOROPLASTIC_MITOCHONDRIAL"/>
    <property type="match status" value="1"/>
</dbReference>
<keyword evidence="13" id="KW-1133">Transmembrane helix</keyword>
<dbReference type="Pfam" id="PF17919">
    <property type="entry name" value="RT_RNaseH_2"/>
    <property type="match status" value="1"/>
</dbReference>
<dbReference type="GO" id="GO:0006265">
    <property type="term" value="P:DNA topological change"/>
    <property type="evidence" value="ECO:0007669"/>
    <property type="project" value="UniProtKB-UniRule"/>
</dbReference>
<gene>
    <name evidence="16" type="ORF">MTR67_005080</name>
</gene>
<feature type="compositionally biased region" description="Acidic residues" evidence="12">
    <location>
        <begin position="1976"/>
        <end position="1992"/>
    </location>
</feature>
<dbReference type="PANTHER" id="PTHR43493">
    <property type="entry name" value="DNA GYRASE/TOPOISOMERASE SUBUNIT A"/>
    <property type="match status" value="1"/>
</dbReference>
<dbReference type="SUPFAM" id="SSF56672">
    <property type="entry name" value="DNA/RNA polymerases"/>
    <property type="match status" value="1"/>
</dbReference>
<feature type="compositionally biased region" description="Gly residues" evidence="12">
    <location>
        <begin position="759"/>
        <end position="769"/>
    </location>
</feature>
<dbReference type="InterPro" id="IPR026960">
    <property type="entry name" value="RVT-Znf"/>
</dbReference>
<protein>
    <recommendedName>
        <fullName evidence="3">DNA topoisomerase (ATP-hydrolyzing)</fullName>
        <ecNumber evidence="3">5.6.2.2</ecNumber>
    </recommendedName>
</protein>
<evidence type="ECO:0000256" key="8">
    <source>
        <dbReference type="ARBA" id="ARBA00023125"/>
    </source>
</evidence>
<dbReference type="InterPro" id="IPR041577">
    <property type="entry name" value="RT_RNaseH_2"/>
</dbReference>
<dbReference type="InterPro" id="IPR013758">
    <property type="entry name" value="Topo_IIA_A/C_ab"/>
</dbReference>
<feature type="region of interest" description="Disordered" evidence="12">
    <location>
        <begin position="728"/>
        <end position="769"/>
    </location>
</feature>
<dbReference type="PROSITE" id="PS50158">
    <property type="entry name" value="ZF_CCHC"/>
    <property type="match status" value="1"/>
</dbReference>
<dbReference type="EMBL" id="CP133612">
    <property type="protein sequence ID" value="WMV11695.1"/>
    <property type="molecule type" value="Genomic_DNA"/>
</dbReference>
<dbReference type="Pfam" id="PF22909">
    <property type="entry name" value="Caulimovir_coat_dom"/>
    <property type="match status" value="1"/>
</dbReference>
<dbReference type="GO" id="GO:0003918">
    <property type="term" value="F:DNA topoisomerase type II (double strand cut, ATP-hydrolyzing) activity"/>
    <property type="evidence" value="ECO:0007669"/>
    <property type="project" value="UniProtKB-EC"/>
</dbReference>
<keyword evidence="4" id="KW-0645">Protease</keyword>
<feature type="region of interest" description="Disordered" evidence="12">
    <location>
        <begin position="214"/>
        <end position="261"/>
    </location>
</feature>
<keyword evidence="9 11" id="KW-0413">Isomerase</keyword>
<dbReference type="FunFam" id="2.120.10.90:FF:000007">
    <property type="entry name" value="DNA gyrase subunit A"/>
    <property type="match status" value="1"/>
</dbReference>
<dbReference type="FunFam" id="1.10.268.10:FF:000001">
    <property type="entry name" value="DNA gyrase subunit A"/>
    <property type="match status" value="1"/>
</dbReference>
<reference evidence="16" key="1">
    <citation type="submission" date="2023-08" db="EMBL/GenBank/DDBJ databases">
        <title>A de novo genome assembly of Solanum verrucosum Schlechtendal, a Mexican diploid species geographically isolated from the other diploid A-genome species in potato relatives.</title>
        <authorList>
            <person name="Hosaka K."/>
        </authorList>
    </citation>
    <scope>NUCLEOTIDE SEQUENCE</scope>
    <source>
        <tissue evidence="16">Young leaves</tissue>
    </source>
</reference>
<feature type="domain" description="Topo IIA-type catalytic" evidence="15">
    <location>
        <begin position="1414"/>
        <end position="1627"/>
    </location>
</feature>
<dbReference type="InterPro" id="IPR006691">
    <property type="entry name" value="GyrA/parC_rep"/>
</dbReference>
<dbReference type="GO" id="GO:0005524">
    <property type="term" value="F:ATP binding"/>
    <property type="evidence" value="ECO:0007669"/>
    <property type="project" value="UniProtKB-KW"/>
</dbReference>
<feature type="domain" description="Topo IIA-type catalytic" evidence="15">
    <location>
        <begin position="797"/>
        <end position="1101"/>
    </location>
</feature>
<dbReference type="Pfam" id="PF00098">
    <property type="entry name" value="zf-CCHC"/>
    <property type="match status" value="1"/>
</dbReference>
<dbReference type="SMART" id="SM00343">
    <property type="entry name" value="ZnF_C2HC"/>
    <property type="match status" value="1"/>
</dbReference>
<dbReference type="InterPro" id="IPR036875">
    <property type="entry name" value="Znf_CCHC_sf"/>
</dbReference>
<dbReference type="SUPFAM" id="SSF56719">
    <property type="entry name" value="Type II DNA topoisomerase"/>
    <property type="match status" value="3"/>
</dbReference>
<evidence type="ECO:0000256" key="5">
    <source>
        <dbReference type="ARBA" id="ARBA00022741"/>
    </source>
</evidence>
<feature type="active site" description="O-(5'-phospho-DNA)-tyrosine intermediate" evidence="11">
    <location>
        <position position="883"/>
    </location>
</feature>
<dbReference type="InterPro" id="IPR035516">
    <property type="entry name" value="Gyrase/topoIV_suA_C"/>
</dbReference>
<evidence type="ECO:0000256" key="11">
    <source>
        <dbReference type="PROSITE-ProRule" id="PRU01384"/>
    </source>
</evidence>
<dbReference type="Gene3D" id="3.30.1360.40">
    <property type="match status" value="1"/>
</dbReference>
<feature type="region of interest" description="Disordered" evidence="12">
    <location>
        <begin position="1970"/>
        <end position="1992"/>
    </location>
</feature>
<evidence type="ECO:0000256" key="10">
    <source>
        <dbReference type="PROSITE-ProRule" id="PRU00047"/>
    </source>
</evidence>
<comment type="catalytic activity">
    <reaction evidence="1 11">
        <text>ATP-dependent breakage, passage and rejoining of double-stranded DNA.</text>
        <dbReference type="EC" id="5.6.2.2"/>
    </reaction>
</comment>
<feature type="compositionally biased region" description="Basic residues" evidence="12">
    <location>
        <begin position="251"/>
        <end position="261"/>
    </location>
</feature>
<evidence type="ECO:0000313" key="16">
    <source>
        <dbReference type="EMBL" id="WMV11695.1"/>
    </source>
</evidence>
<keyword evidence="10" id="KW-0479">Metal-binding</keyword>
<evidence type="ECO:0000259" key="14">
    <source>
        <dbReference type="PROSITE" id="PS50158"/>
    </source>
</evidence>
<dbReference type="SMART" id="SM00434">
    <property type="entry name" value="TOP4c"/>
    <property type="match status" value="1"/>
</dbReference>
<dbReference type="GO" id="GO:0008270">
    <property type="term" value="F:zinc ion binding"/>
    <property type="evidence" value="ECO:0007669"/>
    <property type="project" value="UniProtKB-KW"/>
</dbReference>
<evidence type="ECO:0000256" key="3">
    <source>
        <dbReference type="ARBA" id="ARBA00012895"/>
    </source>
</evidence>
<accession>A0AAF0TFM9</accession>
<dbReference type="InterPro" id="IPR043502">
    <property type="entry name" value="DNA/RNA_pol_sf"/>
</dbReference>
<dbReference type="EC" id="5.6.2.2" evidence="3"/>
<sequence length="1992" mass="225762">MVHRMLMYATICKSVNNTDRTICKMIIAGFTGQLRGWWDNYMPSDARTAVINARAANEGHDNLGFALVQNREDAVYTLILTILEHFSGRFTNQYETIRSLLNGLKCRHLGEFRWYKDTYLSRVMELPENGLEFWKAKFIDGLPSLFAERVKKTLRNPQGIIPYSDFTYGKLIGACTQEGINLCNELKLSRQLKMDKLREKSQLGDFCTQFGLPNASKSTNQETSKSESHRSHHKKRRSRRRTREGRDERMTHRKSHRFTRNRSKRNLDKIKCYKCGKFGHIAPNCKLEKLKTLELDDDIQEKIYSFLYTSGSESDYDDSEASYATEDEQPESSSKVQQDSSDACKCHGDTCHCEHDEFYKLQSQFEDMNMFTITADNVIELLKEVTDNTLREKIIQLAAGKTSSSTSIPSDKRVKDEFNYSAPYSLSEVHNRLSSKQTMVIRDTSFDDLKGEIEHLKEEIKFLKQKHIIHDHRLTQIESVNSKGKNKVDDESTAEENILANTLNTDTKQNMFLGMMQIVTAHKCAFWNRKKHIVTLPYEDDFSEENIPTKSRPCQMNTELVEFCKKEIDNLLQKGLIKPSKSPWSCTAFYVNNAAEKERGVPRLKKDHKKPWTNSLTDLVKTIKERVKSLPCLTLANPAWPKIVETDASNIGYGAELLQLLCMKLHTLNPQTSFVQSNPMAFSTGIRLLRCYHHHFTFTAIPSRVSGLRKASSELRFLSSVTPPRKQVRPVSARRKVTEEEVGDEGNGSVILRDRDGNEGGGGGGGGGERIVHTELHKEATEAYMSYAMSVLLGRALPDVRDGLKPVHRRILYAMHELGLSSKKPYKKCARVVGEVLGKFHPHGDNAVYDSLVRMAQVAPLVEVLNWFGIQWVLPRTIKEVMYSWVFRRRRRRPKAWDVVSLATKQLMDFSLRSPLIRGHGNFGSIDADPPAAMRYTECRLEALTEAMLLADLEQNTVDFVPNFDNSQKEPSLLPARIPNLLLNGASGIAVGMATNIPPHNLGELVDALSALIHNPEATLQELLEYMPGPDFPTGGIIMGNIGILEAYRTGRGRVVIRGKTDIELLDAKTKRAAIIIQEIPYQTNKASLVEKIADLVENKELIVSKNTGGLGIRNLRKQNQSLMMKWLWKFANEDNMLWKEVITAKYGMEDKWMTKIISTPYKCTVWRAIRNLWPVLYHRTKVEVGDGSKTSFWEDKWNGSVPMKQLHLELFILCQHQQATVATMWTGQGWNLFLRMNLQDWEIDKVAEFQDSVGSFSNLTKKDLLVWQNDTKGQFSVNSIYKELKKNAGQEMEWPWKSIWKPKVPYKVNCFMWLLTKEAVLTNENLKKSGYQLASRCTLCEEHAETINNLFLHCTWTEQLWRMFICLKGIRWEKPGSIKGVLSSWNRDGNASDKEKRWKLVPALIHIALLTLEGVSDIRDESDRSGMRVVIELKRGSDPAIVLNNLYRLTALQSSFSCNMVGILNGQPKLMGLKELLQAFLDFRCSVVERRAKYKLSQAQERSHIVEGIIIGLDNLDEVINTIRKASSHALATANLRKEFELTEKQAEAILDISLRRLTALERNKFVDEGKSLRAQISKLEELLSSKKQILQLIEEEALEIKDKYFTPRRSQLEDTDSGNLEDIDVIPNEEMLLAISEKGYVKRMKPDTFNLQNRGTIGKSVGKLRVNDAMSDFLVCRAHDKVLYFSDKGTVYSSPAYKIPECSRTAAGTPLIQILSLSDGERITSIIPVSEFAGDQYLVMLTVNGYIKKVSLNYFASIRSTGIIAIQLVPGDELKWVKCCSNNDFVAMASLNGMVILTPCANIRALGRNTRGSVAMRLKDGDKVASMDIIPDALQKELDMTLAVHQRNRRSMNGPWLLFVSESGYGKRVPVSRFRSSPLNRVGLIGYKFSSEDRLAAVFVVGFSFGGTVILCILLRKDGESDEQVVLVSQSGTVNRIKVRDISIQSRYARGVILMRLEHAGKIQSASMISASDADSDSDPEVEDAAAVEA</sequence>
<dbReference type="GO" id="GO:0003677">
    <property type="term" value="F:DNA binding"/>
    <property type="evidence" value="ECO:0007669"/>
    <property type="project" value="UniProtKB-UniRule"/>
</dbReference>
<evidence type="ECO:0000256" key="1">
    <source>
        <dbReference type="ARBA" id="ARBA00000185"/>
    </source>
</evidence>
<keyword evidence="10" id="KW-0863">Zinc-finger</keyword>
<evidence type="ECO:0000256" key="2">
    <source>
        <dbReference type="ARBA" id="ARBA00008263"/>
    </source>
</evidence>
<feature type="transmembrane region" description="Helical" evidence="13">
    <location>
        <begin position="1897"/>
        <end position="1917"/>
    </location>
</feature>
<name>A0AAF0TFM9_SOLVR</name>
<evidence type="ECO:0000256" key="6">
    <source>
        <dbReference type="ARBA" id="ARBA00022840"/>
    </source>
</evidence>
<dbReference type="InterPro" id="IPR013757">
    <property type="entry name" value="Topo_IIA_A_a_sf"/>
</dbReference>
<dbReference type="Pfam" id="PF00521">
    <property type="entry name" value="DNA_topoisoIV"/>
    <property type="match status" value="3"/>
</dbReference>
<dbReference type="Proteomes" id="UP001234989">
    <property type="component" value="Chromosome 1"/>
</dbReference>
<feature type="compositionally biased region" description="Basic residues" evidence="12">
    <location>
        <begin position="230"/>
        <end position="243"/>
    </location>
</feature>
<dbReference type="Gene3D" id="4.10.60.10">
    <property type="entry name" value="Zinc finger, CCHC-type"/>
    <property type="match status" value="1"/>
</dbReference>
<comment type="similarity">
    <text evidence="2">Belongs to the type II topoisomerase GyrA/ParC subunit family.</text>
</comment>
<keyword evidence="17" id="KW-1185">Reference proteome</keyword>
<evidence type="ECO:0000259" key="15">
    <source>
        <dbReference type="PROSITE" id="PS52040"/>
    </source>
</evidence>
<evidence type="ECO:0000256" key="9">
    <source>
        <dbReference type="ARBA" id="ARBA00023235"/>
    </source>
</evidence>
<evidence type="ECO:0000256" key="4">
    <source>
        <dbReference type="ARBA" id="ARBA00022670"/>
    </source>
</evidence>
<dbReference type="InterPro" id="IPR013760">
    <property type="entry name" value="Topo_IIA-like_dom_sf"/>
</dbReference>
<dbReference type="Gene3D" id="1.10.268.10">
    <property type="entry name" value="Topoisomerase, domain 3"/>
    <property type="match status" value="1"/>
</dbReference>
<dbReference type="Gene3D" id="3.90.199.10">
    <property type="entry name" value="Topoisomerase II, domain 5"/>
    <property type="match status" value="2"/>
</dbReference>
<dbReference type="Pfam" id="PF13966">
    <property type="entry name" value="zf-RVT"/>
    <property type="match status" value="1"/>
</dbReference>
<organism evidence="16 17">
    <name type="scientific">Solanum verrucosum</name>
    <dbReference type="NCBI Taxonomy" id="315347"/>
    <lineage>
        <taxon>Eukaryota</taxon>
        <taxon>Viridiplantae</taxon>
        <taxon>Streptophyta</taxon>
        <taxon>Embryophyta</taxon>
        <taxon>Tracheophyta</taxon>
        <taxon>Spermatophyta</taxon>
        <taxon>Magnoliopsida</taxon>
        <taxon>eudicotyledons</taxon>
        <taxon>Gunneridae</taxon>
        <taxon>Pentapetalae</taxon>
        <taxon>asterids</taxon>
        <taxon>lamiids</taxon>
        <taxon>Solanales</taxon>
        <taxon>Solanaceae</taxon>
        <taxon>Solanoideae</taxon>
        <taxon>Solaneae</taxon>
        <taxon>Solanum</taxon>
    </lineage>
</organism>
<feature type="domain" description="CCHC-type" evidence="14">
    <location>
        <begin position="271"/>
        <end position="286"/>
    </location>
</feature>
<keyword evidence="8 11" id="KW-0238">DNA-binding</keyword>